<proteinExistence type="predicted"/>
<evidence type="ECO:0000313" key="3">
    <source>
        <dbReference type="Proteomes" id="UP001500979"/>
    </source>
</evidence>
<evidence type="ECO:0000313" key="2">
    <source>
        <dbReference type="EMBL" id="GAA2820508.1"/>
    </source>
</evidence>
<keyword evidence="1" id="KW-1133">Transmembrane helix</keyword>
<dbReference type="EMBL" id="BAAAUX010000041">
    <property type="protein sequence ID" value="GAA2820508.1"/>
    <property type="molecule type" value="Genomic_DNA"/>
</dbReference>
<feature type="transmembrane region" description="Helical" evidence="1">
    <location>
        <begin position="15"/>
        <end position="36"/>
    </location>
</feature>
<keyword evidence="3" id="KW-1185">Reference proteome</keyword>
<feature type="transmembrane region" description="Helical" evidence="1">
    <location>
        <begin position="57"/>
        <end position="75"/>
    </location>
</feature>
<evidence type="ECO:0000256" key="1">
    <source>
        <dbReference type="SAM" id="Phobius"/>
    </source>
</evidence>
<gene>
    <name evidence="2" type="ORF">GCM10010470_64760</name>
</gene>
<keyword evidence="1" id="KW-0812">Transmembrane</keyword>
<sequence>MEATDQQPAAPRNTWGGVLTALITDLVPVPFLYFAYALPPDGPWDRQAIYVDQMSSWFAIWASVVILVPQGLLAWLRILRLPWLVVPIACLLLAIGRYLSVR</sequence>
<keyword evidence="1" id="KW-0472">Membrane</keyword>
<accession>A0ABN3VP33</accession>
<comment type="caution">
    <text evidence="2">The sequence shown here is derived from an EMBL/GenBank/DDBJ whole genome shotgun (WGS) entry which is preliminary data.</text>
</comment>
<dbReference type="Proteomes" id="UP001500979">
    <property type="component" value="Unassembled WGS sequence"/>
</dbReference>
<feature type="transmembrane region" description="Helical" evidence="1">
    <location>
        <begin position="81"/>
        <end position="99"/>
    </location>
</feature>
<protein>
    <submittedName>
        <fullName evidence="2">Uncharacterized protein</fullName>
    </submittedName>
</protein>
<name>A0ABN3VP33_9PSEU</name>
<reference evidence="2 3" key="1">
    <citation type="journal article" date="2019" name="Int. J. Syst. Evol. Microbiol.">
        <title>The Global Catalogue of Microorganisms (GCM) 10K type strain sequencing project: providing services to taxonomists for standard genome sequencing and annotation.</title>
        <authorList>
            <consortium name="The Broad Institute Genomics Platform"/>
            <consortium name="The Broad Institute Genome Sequencing Center for Infectious Disease"/>
            <person name="Wu L."/>
            <person name="Ma J."/>
        </authorList>
    </citation>
    <scope>NUCLEOTIDE SEQUENCE [LARGE SCALE GENOMIC DNA]</scope>
    <source>
        <strain evidence="2 3">JCM 9383</strain>
    </source>
</reference>
<organism evidence="2 3">
    <name type="scientific">Saccharopolyspora taberi</name>
    <dbReference type="NCBI Taxonomy" id="60895"/>
    <lineage>
        <taxon>Bacteria</taxon>
        <taxon>Bacillati</taxon>
        <taxon>Actinomycetota</taxon>
        <taxon>Actinomycetes</taxon>
        <taxon>Pseudonocardiales</taxon>
        <taxon>Pseudonocardiaceae</taxon>
        <taxon>Saccharopolyspora</taxon>
    </lineage>
</organism>